<sequence>MADLPASTIAVVQNNSGTLSETVLSYFTHLTSGTSLTPLMWILLTELLLLGIGGSLYAIRLVRLRRKQIISAVSQMIELYTRGKDTRRELRQQQIEDLFHFSPEKAAQASLQLLENEQAFLSSLTHTLSHWDMRRLSRIHIEFGQFNEEQLIALASMLKPSTSVDAPQDNKTENDGVTSLENPGLGNEDIDLVIPDSNEMELLFGEEEHDDQPEDMMLMLDDDIENVMDKSPQKITGDSGALVLDLPEDEQGGFNRRDRLSQSVTEPPASKS</sequence>
<dbReference type="RefSeq" id="WP_153249856.1">
    <property type="nucleotide sequence ID" value="NZ_CP044205.1"/>
</dbReference>
<keyword evidence="2" id="KW-1133">Transmembrane helix</keyword>
<keyword evidence="2" id="KW-0472">Membrane</keyword>
<feature type="region of interest" description="Disordered" evidence="1">
    <location>
        <begin position="228"/>
        <end position="272"/>
    </location>
</feature>
<evidence type="ECO:0000313" key="3">
    <source>
        <dbReference type="EMBL" id="QFY43879.1"/>
    </source>
</evidence>
<dbReference type="EMBL" id="CP044205">
    <property type="protein sequence ID" value="QFY43879.1"/>
    <property type="molecule type" value="Genomic_DNA"/>
</dbReference>
<feature type="compositionally biased region" description="Polar residues" evidence="1">
    <location>
        <begin position="261"/>
        <end position="272"/>
    </location>
</feature>
<keyword evidence="4" id="KW-1185">Reference proteome</keyword>
<evidence type="ECO:0000256" key="1">
    <source>
        <dbReference type="SAM" id="MobiDB-lite"/>
    </source>
</evidence>
<gene>
    <name evidence="3" type="ORF">F6R98_15615</name>
</gene>
<feature type="transmembrane region" description="Helical" evidence="2">
    <location>
        <begin position="39"/>
        <end position="59"/>
    </location>
</feature>
<evidence type="ECO:0000313" key="4">
    <source>
        <dbReference type="Proteomes" id="UP000325755"/>
    </source>
</evidence>
<organism evidence="3 4">
    <name type="scientific">Candidatus Methylospira mobilis</name>
    <dbReference type="NCBI Taxonomy" id="1808979"/>
    <lineage>
        <taxon>Bacteria</taxon>
        <taxon>Pseudomonadati</taxon>
        <taxon>Pseudomonadota</taxon>
        <taxon>Gammaproteobacteria</taxon>
        <taxon>Methylococcales</taxon>
        <taxon>Methylococcaceae</taxon>
        <taxon>Candidatus Methylospira</taxon>
    </lineage>
</organism>
<feature type="region of interest" description="Disordered" evidence="1">
    <location>
        <begin position="163"/>
        <end position="188"/>
    </location>
</feature>
<accession>A0A5Q0BK05</accession>
<dbReference type="KEGG" id="mmob:F6R98_15615"/>
<dbReference type="AlphaFoldDB" id="A0A5Q0BK05"/>
<protein>
    <submittedName>
        <fullName evidence="3">Uncharacterized protein</fullName>
    </submittedName>
</protein>
<evidence type="ECO:0000256" key="2">
    <source>
        <dbReference type="SAM" id="Phobius"/>
    </source>
</evidence>
<name>A0A5Q0BK05_9GAMM</name>
<dbReference type="InParanoid" id="A0A5Q0BK05"/>
<dbReference type="Proteomes" id="UP000325755">
    <property type="component" value="Chromosome"/>
</dbReference>
<keyword evidence="2" id="KW-0812">Transmembrane</keyword>
<proteinExistence type="predicted"/>
<reference evidence="3 4" key="1">
    <citation type="submission" date="2019-09" db="EMBL/GenBank/DDBJ databases">
        <title>Ecophysiology of the spiral-shaped methanotroph Methylospira mobilis as revealed by the complete genome sequence.</title>
        <authorList>
            <person name="Oshkin I.Y."/>
            <person name="Dedysh S.N."/>
            <person name="Miroshnikov K."/>
            <person name="Danilova O.V."/>
            <person name="Hakobyan A."/>
            <person name="Liesack W."/>
        </authorList>
    </citation>
    <scope>NUCLEOTIDE SEQUENCE [LARGE SCALE GENOMIC DNA]</scope>
    <source>
        <strain evidence="3 4">Shm1</strain>
    </source>
</reference>